<proteinExistence type="predicted"/>
<organism evidence="2 3">
    <name type="scientific">Methanoculleus receptaculi</name>
    <dbReference type="NCBI Taxonomy" id="394967"/>
    <lineage>
        <taxon>Archaea</taxon>
        <taxon>Methanobacteriati</taxon>
        <taxon>Methanobacteriota</taxon>
        <taxon>Stenosarchaea group</taxon>
        <taxon>Methanomicrobia</taxon>
        <taxon>Methanomicrobiales</taxon>
        <taxon>Methanomicrobiaceae</taxon>
        <taxon>Methanoculleus</taxon>
    </lineage>
</organism>
<dbReference type="GeneID" id="85732970"/>
<keyword evidence="1" id="KW-0812">Transmembrane</keyword>
<dbReference type="InterPro" id="IPR007404">
    <property type="entry name" value="YdjM-like"/>
</dbReference>
<feature type="transmembrane region" description="Helical" evidence="1">
    <location>
        <begin position="124"/>
        <end position="152"/>
    </location>
</feature>
<keyword evidence="3" id="KW-1185">Reference proteome</keyword>
<feature type="transmembrane region" description="Helical" evidence="1">
    <location>
        <begin position="159"/>
        <end position="181"/>
    </location>
</feature>
<sequence>MFLACHLFFGLVLGLALAGRTGERRLVGFAALGAVIPDLLDKPVGHILFAETLDSGRLFGHGLLFVFILLMAGLISHRRRGSFAVLAVAAGVFSHQILDAMWAMPVTWYFPLLGGYEPQEYVNYFGGALMAEVSSLSEWVFLAASAVIALAVTRGLPAAVIRVSAAILGLLALLSLVLFASGSPETVLMAGAGPVDYLLLAVTAAAGVIVVSRLQRGGLIQDGSAG</sequence>
<reference evidence="2 3" key="1">
    <citation type="submission" date="2023-10" db="EMBL/GenBank/DDBJ databases">
        <title>The complete genome sequence of Methanoculleus receptaculi DSM 18860.</title>
        <authorList>
            <person name="Lai S.-J."/>
            <person name="You Y.-T."/>
            <person name="Chen S.-C."/>
        </authorList>
    </citation>
    <scope>NUCLEOTIDE SEQUENCE [LARGE SCALE GENOMIC DNA]</scope>
    <source>
        <strain evidence="2 3">DSM 18860</strain>
    </source>
</reference>
<dbReference type="AlphaFoldDB" id="A0AAX4FTQ1"/>
<protein>
    <submittedName>
        <fullName evidence="2">Metal-dependent hydrolase</fullName>
    </submittedName>
</protein>
<feature type="transmembrane region" description="Helical" evidence="1">
    <location>
        <begin position="83"/>
        <end position="104"/>
    </location>
</feature>
<dbReference type="GO" id="GO:0016787">
    <property type="term" value="F:hydrolase activity"/>
    <property type="evidence" value="ECO:0007669"/>
    <property type="project" value="UniProtKB-KW"/>
</dbReference>
<name>A0AAX4FTQ1_9EURY</name>
<keyword evidence="1" id="KW-0472">Membrane</keyword>
<evidence type="ECO:0000313" key="2">
    <source>
        <dbReference type="EMBL" id="WOX57122.1"/>
    </source>
</evidence>
<gene>
    <name evidence="2" type="ORF">R6Y96_07395</name>
</gene>
<feature type="transmembrane region" description="Helical" evidence="1">
    <location>
        <begin position="187"/>
        <end position="211"/>
    </location>
</feature>
<dbReference type="RefSeq" id="WP_318620623.1">
    <property type="nucleotide sequence ID" value="NZ_CP137642.1"/>
</dbReference>
<accession>A0AAX4FTQ1</accession>
<keyword evidence="1" id="KW-1133">Transmembrane helix</keyword>
<evidence type="ECO:0000313" key="3">
    <source>
        <dbReference type="Proteomes" id="UP001305652"/>
    </source>
</evidence>
<dbReference type="Proteomes" id="UP001305652">
    <property type="component" value="Chromosome"/>
</dbReference>
<keyword evidence="2" id="KW-0378">Hydrolase</keyword>
<dbReference type="KEGG" id="mrc:R6Y96_07395"/>
<evidence type="ECO:0000256" key="1">
    <source>
        <dbReference type="SAM" id="Phobius"/>
    </source>
</evidence>
<dbReference type="Pfam" id="PF04307">
    <property type="entry name" value="YdjM"/>
    <property type="match status" value="1"/>
</dbReference>
<dbReference type="EMBL" id="CP137642">
    <property type="protein sequence ID" value="WOX57122.1"/>
    <property type="molecule type" value="Genomic_DNA"/>
</dbReference>
<feature type="transmembrane region" description="Helical" evidence="1">
    <location>
        <begin position="58"/>
        <end position="76"/>
    </location>
</feature>